<dbReference type="GO" id="GO:0008483">
    <property type="term" value="F:transaminase activity"/>
    <property type="evidence" value="ECO:0007669"/>
    <property type="project" value="UniProtKB-KW"/>
</dbReference>
<accession>A0ABR6ZTL0</accession>
<evidence type="ECO:0000256" key="4">
    <source>
        <dbReference type="RuleBase" id="RU004504"/>
    </source>
</evidence>
<keyword evidence="2" id="KW-0663">Pyridoxal phosphate</keyword>
<keyword evidence="7" id="KW-1185">Reference proteome</keyword>
<dbReference type="EMBL" id="JACOGF010000008">
    <property type="protein sequence ID" value="MBC3919204.1"/>
    <property type="molecule type" value="Genomic_DNA"/>
</dbReference>
<reference evidence="6 7" key="1">
    <citation type="submission" date="2020-08" db="EMBL/GenBank/DDBJ databases">
        <title>Novel species isolated from subtropical streams in China.</title>
        <authorList>
            <person name="Lu H."/>
        </authorList>
    </citation>
    <scope>NUCLEOTIDE SEQUENCE [LARGE SCALE GENOMIC DNA]</scope>
    <source>
        <strain evidence="6 7">CY18W</strain>
    </source>
</reference>
<feature type="domain" description="Aminotransferase class V" evidence="5">
    <location>
        <begin position="25"/>
        <end position="395"/>
    </location>
</feature>
<protein>
    <submittedName>
        <fullName evidence="6">Aminotransferase class V-fold PLP-dependent enzyme</fullName>
    </submittedName>
</protein>
<sequence length="403" mass="42656">MSNMISADQLAQLRDDTPGLNSGVHLNHAGASLMPQAALQAIHAHLDLEAQVGPMEAGLLVADKLQDLRKHAAQLINAQADEIALMTSGSSAFGSMFAAMPRLNKGERILVGRQEWGGNLANYQRAALAAGASVETIHCHVDGSVNAHALANMIDSRVRLISLTWLPANSGLINDAAAVGKVAAAAGVPYIIDAGQALGQVPVDVQTLQCDVLKSAGRKHLRGPRGTALLYVRRTFLQQLEPAWVDVSSAPISTDAVHLRDDARRFETSEAAVALQLGLAESIKLALEWGVDQLGQVSAGLASACRTRLARMPGITLHDLGDLSDLGIGPQSGIVAFNLRGHDAMALKNKLAQQLIYIGANGIPYTPLDMQARGLHSIARASFSYLNTVDDVEKLARALEQLA</sequence>
<dbReference type="InterPro" id="IPR000192">
    <property type="entry name" value="Aminotrans_V_dom"/>
</dbReference>
<dbReference type="InterPro" id="IPR020578">
    <property type="entry name" value="Aminotrans_V_PyrdxlP_BS"/>
</dbReference>
<dbReference type="InterPro" id="IPR015422">
    <property type="entry name" value="PyrdxlP-dep_Trfase_small"/>
</dbReference>
<keyword evidence="6" id="KW-0808">Transferase</keyword>
<evidence type="ECO:0000256" key="1">
    <source>
        <dbReference type="ARBA" id="ARBA00001933"/>
    </source>
</evidence>
<keyword evidence="6" id="KW-0032">Aminotransferase</keyword>
<evidence type="ECO:0000259" key="5">
    <source>
        <dbReference type="Pfam" id="PF00266"/>
    </source>
</evidence>
<name>A0ABR6ZTL0_9BURK</name>
<dbReference type="InterPro" id="IPR015421">
    <property type="entry name" value="PyrdxlP-dep_Trfase_major"/>
</dbReference>
<comment type="cofactor">
    <cofactor evidence="1 4">
        <name>pyridoxal 5'-phosphate</name>
        <dbReference type="ChEBI" id="CHEBI:597326"/>
    </cofactor>
</comment>
<dbReference type="PANTHER" id="PTHR43586:SF24">
    <property type="entry name" value="BLR4730 PROTEIN"/>
    <property type="match status" value="1"/>
</dbReference>
<evidence type="ECO:0000313" key="7">
    <source>
        <dbReference type="Proteomes" id="UP000650424"/>
    </source>
</evidence>
<comment type="similarity">
    <text evidence="3">Belongs to the class-V pyridoxal-phosphate-dependent aminotransferase family.</text>
</comment>
<dbReference type="SUPFAM" id="SSF53383">
    <property type="entry name" value="PLP-dependent transferases"/>
    <property type="match status" value="1"/>
</dbReference>
<evidence type="ECO:0000256" key="2">
    <source>
        <dbReference type="ARBA" id="ARBA00022898"/>
    </source>
</evidence>
<dbReference type="Gene3D" id="3.40.640.10">
    <property type="entry name" value="Type I PLP-dependent aspartate aminotransferase-like (Major domain)"/>
    <property type="match status" value="1"/>
</dbReference>
<evidence type="ECO:0000313" key="6">
    <source>
        <dbReference type="EMBL" id="MBC3919204.1"/>
    </source>
</evidence>
<organism evidence="6 7">
    <name type="scientific">Undibacterium hunanense</name>
    <dbReference type="NCBI Taxonomy" id="2762292"/>
    <lineage>
        <taxon>Bacteria</taxon>
        <taxon>Pseudomonadati</taxon>
        <taxon>Pseudomonadota</taxon>
        <taxon>Betaproteobacteria</taxon>
        <taxon>Burkholderiales</taxon>
        <taxon>Oxalobacteraceae</taxon>
        <taxon>Undibacterium</taxon>
    </lineage>
</organism>
<dbReference type="InterPro" id="IPR015424">
    <property type="entry name" value="PyrdxlP-dep_Trfase"/>
</dbReference>
<dbReference type="PANTHER" id="PTHR43586">
    <property type="entry name" value="CYSTEINE DESULFURASE"/>
    <property type="match status" value="1"/>
</dbReference>
<dbReference type="PROSITE" id="PS00595">
    <property type="entry name" value="AA_TRANSFER_CLASS_5"/>
    <property type="match status" value="1"/>
</dbReference>
<dbReference type="RefSeq" id="WP_186948465.1">
    <property type="nucleotide sequence ID" value="NZ_JACOGF010000008.1"/>
</dbReference>
<gene>
    <name evidence="6" type="ORF">H8L32_17055</name>
</gene>
<evidence type="ECO:0000256" key="3">
    <source>
        <dbReference type="RuleBase" id="RU004075"/>
    </source>
</evidence>
<dbReference type="Proteomes" id="UP000650424">
    <property type="component" value="Unassembled WGS sequence"/>
</dbReference>
<dbReference type="Gene3D" id="3.90.1150.10">
    <property type="entry name" value="Aspartate Aminotransferase, domain 1"/>
    <property type="match status" value="1"/>
</dbReference>
<proteinExistence type="inferred from homology"/>
<comment type="caution">
    <text evidence="6">The sequence shown here is derived from an EMBL/GenBank/DDBJ whole genome shotgun (WGS) entry which is preliminary data.</text>
</comment>
<dbReference type="Pfam" id="PF00266">
    <property type="entry name" value="Aminotran_5"/>
    <property type="match status" value="1"/>
</dbReference>